<dbReference type="OrthoDB" id="12976at2"/>
<feature type="signal peptide" evidence="7">
    <location>
        <begin position="1"/>
        <end position="22"/>
    </location>
</feature>
<dbReference type="InterPro" id="IPR009094">
    <property type="entry name" value="DiS-bond_isomerase_DsbC/G_N_sf"/>
</dbReference>
<dbReference type="PANTHER" id="PTHR35272">
    <property type="entry name" value="THIOL:DISULFIDE INTERCHANGE PROTEIN DSBC-RELATED"/>
    <property type="match status" value="1"/>
</dbReference>
<evidence type="ECO:0000256" key="3">
    <source>
        <dbReference type="ARBA" id="ARBA00022729"/>
    </source>
</evidence>
<dbReference type="AlphaFoldDB" id="A0A4R8INF5"/>
<dbReference type="InterPro" id="IPR036249">
    <property type="entry name" value="Thioredoxin-like_sf"/>
</dbReference>
<dbReference type="InterPro" id="IPR018950">
    <property type="entry name" value="DiS-bond_isomerase_DsbC/G_N"/>
</dbReference>
<evidence type="ECO:0000256" key="4">
    <source>
        <dbReference type="ARBA" id="ARBA00022764"/>
    </source>
</evidence>
<dbReference type="EMBL" id="SOQX01000002">
    <property type="protein sequence ID" value="TDY02402.1"/>
    <property type="molecule type" value="Genomic_DNA"/>
</dbReference>
<keyword evidence="4 7" id="KW-0574">Periplasm</keyword>
<feature type="chain" id="PRO_5021022059" description="Thiol:disulfide interchange protein" evidence="7">
    <location>
        <begin position="23"/>
        <end position="240"/>
    </location>
</feature>
<dbReference type="InterPro" id="IPR033954">
    <property type="entry name" value="DiS-bond_Isoase_DsbC/G"/>
</dbReference>
<keyword evidence="5" id="KW-1015">Disulfide bond</keyword>
<dbReference type="PANTHER" id="PTHR35272:SF3">
    <property type="entry name" value="THIOL:DISULFIDE INTERCHANGE PROTEIN DSBC"/>
    <property type="match status" value="1"/>
</dbReference>
<evidence type="ECO:0000256" key="7">
    <source>
        <dbReference type="RuleBase" id="RU364038"/>
    </source>
</evidence>
<dbReference type="Gene3D" id="3.10.450.70">
    <property type="entry name" value="Disulphide bond isomerase, DsbC/G, N-terminal"/>
    <property type="match status" value="1"/>
</dbReference>
<evidence type="ECO:0000256" key="5">
    <source>
        <dbReference type="ARBA" id="ARBA00023157"/>
    </source>
</evidence>
<dbReference type="GO" id="GO:0042597">
    <property type="term" value="C:periplasmic space"/>
    <property type="evidence" value="ECO:0007669"/>
    <property type="project" value="UniProtKB-SubCell"/>
</dbReference>
<evidence type="ECO:0000256" key="6">
    <source>
        <dbReference type="ARBA" id="ARBA00023284"/>
    </source>
</evidence>
<dbReference type="SUPFAM" id="SSF52833">
    <property type="entry name" value="Thioredoxin-like"/>
    <property type="match status" value="1"/>
</dbReference>
<comment type="caution">
    <text evidence="10">The sequence shown here is derived from an EMBL/GenBank/DDBJ whole genome shotgun (WGS) entry which is preliminary data.</text>
</comment>
<dbReference type="Gene3D" id="3.40.30.10">
    <property type="entry name" value="Glutaredoxin"/>
    <property type="match status" value="1"/>
</dbReference>
<keyword evidence="6 7" id="KW-0676">Redox-active center</keyword>
<dbReference type="SUPFAM" id="SSF54423">
    <property type="entry name" value="DsbC/DsbG N-terminal domain-like"/>
    <property type="match status" value="1"/>
</dbReference>
<feature type="domain" description="Disulphide bond isomerase DsbC/G N-terminal" evidence="8">
    <location>
        <begin position="24"/>
        <end position="86"/>
    </location>
</feature>
<keyword evidence="3 7" id="KW-0732">Signal</keyword>
<comment type="function">
    <text evidence="7">Required for disulfide bond formation in some periplasmic proteins. Acts by transferring its disulfide bond to other proteins and is reduced in the process.</text>
</comment>
<dbReference type="Proteomes" id="UP000294914">
    <property type="component" value="Unassembled WGS sequence"/>
</dbReference>
<proteinExistence type="inferred from homology"/>
<keyword evidence="11" id="KW-1185">Reference proteome</keyword>
<evidence type="ECO:0000256" key="2">
    <source>
        <dbReference type="ARBA" id="ARBA00009813"/>
    </source>
</evidence>
<comment type="similarity">
    <text evidence="2 7">Belongs to the thioredoxin family. DsbC subfamily.</text>
</comment>
<dbReference type="Pfam" id="PF10411">
    <property type="entry name" value="DsbC_N"/>
    <property type="match status" value="1"/>
</dbReference>
<name>A0A4R8INF5_9GAMM</name>
<accession>A0A4R8INF5</accession>
<evidence type="ECO:0000259" key="8">
    <source>
        <dbReference type="Pfam" id="PF10411"/>
    </source>
</evidence>
<gene>
    <name evidence="10" type="ORF">EDC23_0770</name>
</gene>
<dbReference type="InterPro" id="IPR012336">
    <property type="entry name" value="Thioredoxin-like_fold"/>
</dbReference>
<sequence>MQKFSRVVVIAALLGLFSHAGADELEQARKAIMERFDDVKAENVAPSPVEGMYRVTIPPQVFYMSSDGRYVVDGEVIDLDNQRNLTREYRQQSVAESIEALGEESMIVFGPDDAEHTVTVFTDIDCGYCRKLHEVVDDYNERGIRIRYLAYPRAGLESRSYQKAVSAWCADDQKAALTKAKQGEAIPNKSCDAPVTRHFELGQKIGVSGTPALVLESGQIVPGFVPPKRLAAILNGKAPN</sequence>
<reference evidence="10 11" key="1">
    <citation type="submission" date="2019-03" db="EMBL/GenBank/DDBJ databases">
        <title>Genomic Encyclopedia of Type Strains, Phase IV (KMG-IV): sequencing the most valuable type-strain genomes for metagenomic binning, comparative biology and taxonomic classification.</title>
        <authorList>
            <person name="Goeker M."/>
        </authorList>
    </citation>
    <scope>NUCLEOTIDE SEQUENCE [LARGE SCALE GENOMIC DNA]</scope>
    <source>
        <strain evidence="10 11">DSM 16326</strain>
    </source>
</reference>
<organism evidence="10 11">
    <name type="scientific">Thiohalophilus thiocyanatoxydans</name>
    <dbReference type="NCBI Taxonomy" id="381308"/>
    <lineage>
        <taxon>Bacteria</taxon>
        <taxon>Pseudomonadati</taxon>
        <taxon>Pseudomonadota</taxon>
        <taxon>Gammaproteobacteria</taxon>
        <taxon>Thiohalomonadales</taxon>
        <taxon>Thiohalophilaceae</taxon>
        <taxon>Thiohalophilus</taxon>
    </lineage>
</organism>
<protein>
    <recommendedName>
        <fullName evidence="7">Thiol:disulfide interchange protein</fullName>
    </recommendedName>
</protein>
<dbReference type="CDD" id="cd03020">
    <property type="entry name" value="DsbA_DsbC_DsbG"/>
    <property type="match status" value="1"/>
</dbReference>
<comment type="subcellular location">
    <subcellularLocation>
        <location evidence="1 7">Periplasm</location>
    </subcellularLocation>
</comment>
<dbReference type="Pfam" id="PF13098">
    <property type="entry name" value="Thioredoxin_2"/>
    <property type="match status" value="1"/>
</dbReference>
<dbReference type="RefSeq" id="WP_134081371.1">
    <property type="nucleotide sequence ID" value="NZ_SOQX01000002.1"/>
</dbReference>
<evidence type="ECO:0000313" key="11">
    <source>
        <dbReference type="Proteomes" id="UP000294914"/>
    </source>
</evidence>
<evidence type="ECO:0000259" key="9">
    <source>
        <dbReference type="Pfam" id="PF13098"/>
    </source>
</evidence>
<evidence type="ECO:0000256" key="1">
    <source>
        <dbReference type="ARBA" id="ARBA00004418"/>
    </source>
</evidence>
<evidence type="ECO:0000313" key="10">
    <source>
        <dbReference type="EMBL" id="TDY02402.1"/>
    </source>
</evidence>
<dbReference type="InterPro" id="IPR051470">
    <property type="entry name" value="Thiol:disulfide_interchange"/>
</dbReference>
<feature type="domain" description="Thioredoxin-like fold" evidence="9">
    <location>
        <begin position="115"/>
        <end position="234"/>
    </location>
</feature>